<reference evidence="1 2" key="1">
    <citation type="journal article" date="2012" name="Mol. Biol. Evol.">
        <title>Genome reduction and co-evolution between the primary and secondary bacterial symbionts of psyllids.</title>
        <authorList>
            <person name="Sloan D.B."/>
            <person name="Moran N.A."/>
        </authorList>
    </citation>
    <scope>NUCLEOTIDE SEQUENCE [LARGE SCALE GENOMIC DNA]</scope>
    <source>
        <strain evidence="1">Hcub_S</strain>
    </source>
</reference>
<dbReference type="KEGG" id="sehc:A35E_00579"/>
<dbReference type="InterPro" id="IPR014721">
    <property type="entry name" value="Ribsml_uS5_D2-typ_fold_subgr"/>
</dbReference>
<evidence type="ECO:0000313" key="2">
    <source>
        <dbReference type="Proteomes" id="UP000003937"/>
    </source>
</evidence>
<sequence length="147" mass="16753">MEGQIIMKTQEQVICQVNALSILDFSNYPILFDKPLRTSCVIHFRTEEINDIEKKVKLGSNIYSKRIMIMQTPLMSALHLNRPIPFSVLLVFKEFYTVVYGDNTSATEGITFINELTDKPINQEIAATSSVNPLDYIQPISPINEKK</sequence>
<name>J7GTJ9_9ENTR</name>
<dbReference type="RefSeq" id="WP_014889161.1">
    <property type="nucleotide sequence ID" value="NC_018420.1"/>
</dbReference>
<dbReference type="STRING" id="134287.A35E_00579"/>
<dbReference type="InterPro" id="IPR020568">
    <property type="entry name" value="Ribosomal_Su5_D2-typ_SF"/>
</dbReference>
<evidence type="ECO:0000313" key="1">
    <source>
        <dbReference type="EMBL" id="AFP85864.1"/>
    </source>
</evidence>
<dbReference type="SUPFAM" id="SSF54211">
    <property type="entry name" value="Ribosomal protein S5 domain 2-like"/>
    <property type="match status" value="1"/>
</dbReference>
<dbReference type="OrthoDB" id="9758568at2"/>
<gene>
    <name evidence="1" type="ORF">A35E_00579</name>
</gene>
<keyword evidence="2" id="KW-1185">Reference proteome</keyword>
<dbReference type="Gene3D" id="3.30.230.10">
    <property type="match status" value="1"/>
</dbReference>
<organism evidence="1 2">
    <name type="scientific">secondary endosymbiont of Heteropsylla cubana</name>
    <dbReference type="NCBI Taxonomy" id="134287"/>
    <lineage>
        <taxon>Bacteria</taxon>
        <taxon>Pseudomonadati</taxon>
        <taxon>Pseudomonadota</taxon>
        <taxon>Gammaproteobacteria</taxon>
        <taxon>Enterobacterales</taxon>
        <taxon>Enterobacteriaceae</taxon>
        <taxon>aphid secondary symbionts</taxon>
    </lineage>
</organism>
<dbReference type="EMBL" id="CP003547">
    <property type="protein sequence ID" value="AFP85864.1"/>
    <property type="molecule type" value="Genomic_DNA"/>
</dbReference>
<dbReference type="Proteomes" id="UP000003937">
    <property type="component" value="Chromosome"/>
</dbReference>
<protein>
    <submittedName>
        <fullName evidence="1">Uncharacterized protein</fullName>
    </submittedName>
</protein>
<proteinExistence type="predicted"/>
<accession>J7GTJ9</accession>
<dbReference type="AlphaFoldDB" id="J7GTJ9"/>
<dbReference type="HOGENOM" id="CLU_1766738_0_0_6"/>